<evidence type="ECO:0000313" key="2">
    <source>
        <dbReference type="EMBL" id="KAG0314961.1"/>
    </source>
</evidence>
<dbReference type="EMBL" id="JAAAIP010000573">
    <property type="protein sequence ID" value="KAG0314961.1"/>
    <property type="molecule type" value="Genomic_DNA"/>
</dbReference>
<organism evidence="2 3">
    <name type="scientific">Dissophora globulifera</name>
    <dbReference type="NCBI Taxonomy" id="979702"/>
    <lineage>
        <taxon>Eukaryota</taxon>
        <taxon>Fungi</taxon>
        <taxon>Fungi incertae sedis</taxon>
        <taxon>Mucoromycota</taxon>
        <taxon>Mortierellomycotina</taxon>
        <taxon>Mortierellomycetes</taxon>
        <taxon>Mortierellales</taxon>
        <taxon>Mortierellaceae</taxon>
        <taxon>Dissophora</taxon>
    </lineage>
</organism>
<protein>
    <submittedName>
        <fullName evidence="2">Uncharacterized protein</fullName>
    </submittedName>
</protein>
<dbReference type="AlphaFoldDB" id="A0A9P6R8V9"/>
<keyword evidence="3" id="KW-1185">Reference proteome</keyword>
<comment type="caution">
    <text evidence="2">The sequence shown here is derived from an EMBL/GenBank/DDBJ whole genome shotgun (WGS) entry which is preliminary data.</text>
</comment>
<name>A0A9P6R8V9_9FUNG</name>
<feature type="coiled-coil region" evidence="1">
    <location>
        <begin position="6"/>
        <end position="33"/>
    </location>
</feature>
<evidence type="ECO:0000256" key="1">
    <source>
        <dbReference type="SAM" id="Coils"/>
    </source>
</evidence>
<sequence length="199" mass="21968">MLSAKIQELEKMIEEESKLIEVVMSQLERLRAAFPKSLFEAVCKVPKEAFTQNDNEVLKIMEALVPHDLDINPHGQWSELEKVMSELRKSNIATSPNVNTRYVTVEELSSARAGAFPYTTQLEGAKSSSLLILESASQAPWNSLDNNHVDVTEGFNSEGLAAGGDKVLQAREAQTRLASHRAHELVQMHPPYGAGRGKA</sequence>
<keyword evidence="1" id="KW-0175">Coiled coil</keyword>
<evidence type="ECO:0000313" key="3">
    <source>
        <dbReference type="Proteomes" id="UP000738325"/>
    </source>
</evidence>
<proteinExistence type="predicted"/>
<gene>
    <name evidence="2" type="ORF">BGZ99_007761</name>
</gene>
<dbReference type="Proteomes" id="UP000738325">
    <property type="component" value="Unassembled WGS sequence"/>
</dbReference>
<reference evidence="2" key="1">
    <citation type="journal article" date="2020" name="Fungal Divers.">
        <title>Resolving the Mortierellaceae phylogeny through synthesis of multi-gene phylogenetics and phylogenomics.</title>
        <authorList>
            <person name="Vandepol N."/>
            <person name="Liber J."/>
            <person name="Desiro A."/>
            <person name="Na H."/>
            <person name="Kennedy M."/>
            <person name="Barry K."/>
            <person name="Grigoriev I.V."/>
            <person name="Miller A.N."/>
            <person name="O'Donnell K."/>
            <person name="Stajich J.E."/>
            <person name="Bonito G."/>
        </authorList>
    </citation>
    <scope>NUCLEOTIDE SEQUENCE</scope>
    <source>
        <strain evidence="2">REB-010B</strain>
    </source>
</reference>
<accession>A0A9P6R8V9</accession>